<feature type="region of interest" description="Disordered" evidence="1">
    <location>
        <begin position="78"/>
        <end position="100"/>
    </location>
</feature>
<evidence type="ECO:0000313" key="2">
    <source>
        <dbReference type="EMBL" id="MBY8887232.1"/>
    </source>
</evidence>
<reference evidence="2 3" key="1">
    <citation type="submission" date="2021-08" db="EMBL/GenBank/DDBJ databases">
        <title>Streptomyces sp. PTM05 isolated from lichen.</title>
        <authorList>
            <person name="Somphong A."/>
            <person name="Phongsopitanun W."/>
            <person name="Tanasupawat S."/>
        </authorList>
    </citation>
    <scope>NUCLEOTIDE SEQUENCE [LARGE SCALE GENOMIC DNA]</scope>
    <source>
        <strain evidence="2 3">Ptm05</strain>
    </source>
</reference>
<evidence type="ECO:0000313" key="3">
    <source>
        <dbReference type="Proteomes" id="UP001198565"/>
    </source>
</evidence>
<sequence length="292" mass="32567">MTTTREQFEQRLAALRDPWVTRRQLEHLAGVTPKTIRNWLQVHPVPEGKTQTGPRSTQLIDKQTAVEWARARLFGDKEGISETPSGPRLAAERRPMTHAPGERWRRVDIARLRGVTSGAIGNLAQTYADHPSHPFPPAEEDRTRDAAAVAAWFAWYDAERPGYSGKRAVPADTARALVGRVAEVAELLRTAVSEGADLTTKSVAARLEVSPDVAARYLSQAAEVVMPDHGLIARRHIPELFPATVRDQMTPLQQRERVKTLLRRRTAPEPVLVVGGTEYFWRQEVETLVTSA</sequence>
<comment type="caution">
    <text evidence="2">The sequence shown here is derived from an EMBL/GenBank/DDBJ whole genome shotgun (WGS) entry which is preliminary data.</text>
</comment>
<name>A0ABS7QVJ5_9ACTN</name>
<dbReference type="EMBL" id="JAINVZ010000015">
    <property type="protein sequence ID" value="MBY8887232.1"/>
    <property type="molecule type" value="Genomic_DNA"/>
</dbReference>
<proteinExistence type="predicted"/>
<dbReference type="Proteomes" id="UP001198565">
    <property type="component" value="Unassembled WGS sequence"/>
</dbReference>
<accession>A0ABS7QVJ5</accession>
<dbReference type="RefSeq" id="WP_222979988.1">
    <property type="nucleotide sequence ID" value="NZ_JAINVZ010000015.1"/>
</dbReference>
<gene>
    <name evidence="2" type="ORF">K7472_20615</name>
</gene>
<keyword evidence="3" id="KW-1185">Reference proteome</keyword>
<evidence type="ECO:0000256" key="1">
    <source>
        <dbReference type="SAM" id="MobiDB-lite"/>
    </source>
</evidence>
<organism evidence="2 3">
    <name type="scientific">Streptantibioticus parmotrematis</name>
    <dbReference type="NCBI Taxonomy" id="2873249"/>
    <lineage>
        <taxon>Bacteria</taxon>
        <taxon>Bacillati</taxon>
        <taxon>Actinomycetota</taxon>
        <taxon>Actinomycetes</taxon>
        <taxon>Kitasatosporales</taxon>
        <taxon>Streptomycetaceae</taxon>
        <taxon>Streptantibioticus</taxon>
    </lineage>
</organism>
<protein>
    <submittedName>
        <fullName evidence="2">Uncharacterized protein</fullName>
    </submittedName>
</protein>
<feature type="compositionally biased region" description="Basic and acidic residues" evidence="1">
    <location>
        <begin position="90"/>
        <end position="100"/>
    </location>
</feature>